<gene>
    <name evidence="1" type="ORF">g.57530</name>
</gene>
<dbReference type="EMBL" id="GECU01000489">
    <property type="protein sequence ID" value="JAT07218.1"/>
    <property type="molecule type" value="Transcribed_RNA"/>
</dbReference>
<name>A0A1B6K6Z0_9HEMI</name>
<dbReference type="AlphaFoldDB" id="A0A1B6K6Z0"/>
<protein>
    <submittedName>
        <fullName evidence="1">Uncharacterized protein</fullName>
    </submittedName>
</protein>
<reference evidence="1" key="1">
    <citation type="submission" date="2015-11" db="EMBL/GenBank/DDBJ databases">
        <title>De novo transcriptome assembly of four potential Pierce s Disease insect vectors from Arizona vineyards.</title>
        <authorList>
            <person name="Tassone E.E."/>
        </authorList>
    </citation>
    <scope>NUCLEOTIDE SEQUENCE</scope>
</reference>
<accession>A0A1B6K6Z0</accession>
<feature type="non-terminal residue" evidence="1">
    <location>
        <position position="117"/>
    </location>
</feature>
<evidence type="ECO:0000313" key="1">
    <source>
        <dbReference type="EMBL" id="JAT07218.1"/>
    </source>
</evidence>
<proteinExistence type="predicted"/>
<sequence length="117" mass="13492">EELRLSLQRAALGFPVPYLTSLPALRQSLPSHIYQVLQRIYEASLRYRKIVLESSAPRSQTHGFFLGACAPVIREYERTVVASELDFLGFHSNMYPVYCKLKEICHVNDLITDRQYS</sequence>
<feature type="non-terminal residue" evidence="1">
    <location>
        <position position="1"/>
    </location>
</feature>
<organism evidence="1">
    <name type="scientific">Homalodisca liturata</name>
    <dbReference type="NCBI Taxonomy" id="320908"/>
    <lineage>
        <taxon>Eukaryota</taxon>
        <taxon>Metazoa</taxon>
        <taxon>Ecdysozoa</taxon>
        <taxon>Arthropoda</taxon>
        <taxon>Hexapoda</taxon>
        <taxon>Insecta</taxon>
        <taxon>Pterygota</taxon>
        <taxon>Neoptera</taxon>
        <taxon>Paraneoptera</taxon>
        <taxon>Hemiptera</taxon>
        <taxon>Auchenorrhyncha</taxon>
        <taxon>Membracoidea</taxon>
        <taxon>Cicadellidae</taxon>
        <taxon>Cicadellinae</taxon>
        <taxon>Proconiini</taxon>
        <taxon>Homalodisca</taxon>
    </lineage>
</organism>